<accession>A0A8H4VZR0</accession>
<dbReference type="GO" id="GO:0022857">
    <property type="term" value="F:transmembrane transporter activity"/>
    <property type="evidence" value="ECO:0007669"/>
    <property type="project" value="InterPro"/>
</dbReference>
<comment type="subcellular location">
    <subcellularLocation>
        <location evidence="1">Membrane</location>
    </subcellularLocation>
</comment>
<gene>
    <name evidence="6" type="ORF">G7Y89_g9733</name>
</gene>
<feature type="transmembrane region" description="Helical" evidence="5">
    <location>
        <begin position="72"/>
        <end position="89"/>
    </location>
</feature>
<evidence type="ECO:0000256" key="3">
    <source>
        <dbReference type="ARBA" id="ARBA00022989"/>
    </source>
</evidence>
<dbReference type="EMBL" id="JAAMPI010000815">
    <property type="protein sequence ID" value="KAF4628421.1"/>
    <property type="molecule type" value="Genomic_DNA"/>
</dbReference>
<keyword evidence="4 5" id="KW-0472">Membrane</keyword>
<keyword evidence="7" id="KW-1185">Reference proteome</keyword>
<organism evidence="6 7">
    <name type="scientific">Cudoniella acicularis</name>
    <dbReference type="NCBI Taxonomy" id="354080"/>
    <lineage>
        <taxon>Eukaryota</taxon>
        <taxon>Fungi</taxon>
        <taxon>Dikarya</taxon>
        <taxon>Ascomycota</taxon>
        <taxon>Pezizomycotina</taxon>
        <taxon>Leotiomycetes</taxon>
        <taxon>Helotiales</taxon>
        <taxon>Tricladiaceae</taxon>
        <taxon>Cudoniella</taxon>
    </lineage>
</organism>
<protein>
    <submittedName>
        <fullName evidence="6">Uncharacterized protein</fullName>
    </submittedName>
</protein>
<evidence type="ECO:0000313" key="7">
    <source>
        <dbReference type="Proteomes" id="UP000566819"/>
    </source>
</evidence>
<comment type="caution">
    <text evidence="6">The sequence shown here is derived from an EMBL/GenBank/DDBJ whole genome shotgun (WGS) entry which is preliminary data.</text>
</comment>
<dbReference type="AlphaFoldDB" id="A0A8H4VZR0"/>
<dbReference type="SUPFAM" id="SSF103473">
    <property type="entry name" value="MFS general substrate transporter"/>
    <property type="match status" value="1"/>
</dbReference>
<keyword evidence="2 5" id="KW-0812">Transmembrane</keyword>
<evidence type="ECO:0000256" key="5">
    <source>
        <dbReference type="SAM" id="Phobius"/>
    </source>
</evidence>
<evidence type="ECO:0000256" key="2">
    <source>
        <dbReference type="ARBA" id="ARBA00022692"/>
    </source>
</evidence>
<name>A0A8H4VZR0_9HELO</name>
<dbReference type="Gene3D" id="1.20.1250.20">
    <property type="entry name" value="MFS general substrate transporter like domains"/>
    <property type="match status" value="1"/>
</dbReference>
<dbReference type="OrthoDB" id="6133115at2759"/>
<keyword evidence="3 5" id="KW-1133">Transmembrane helix</keyword>
<sequence>MTTDSKAKVIDTEVNYVAMGLQVPVCSGRVEPGSMDRASKSESLDSSIHLVTDHVGRDTVVTWWKRRGLRKLYLLMPILMPCATVNGLLRQKNFNRTWNHYYAFVPGVTLSSFIGGRFLAGFGSNISIGAGPLLVMELAYPQHRGKLTTLYNILWGTEAMAILVEYHADGDTNDAFVKAEFAEIQETLRLERKLSNRGAGKAVLAMIFLFYGVAWPDRRLLLINPALQYSYEGSCSMSWNVLMEKKAADEHLEDAREGISEDLSLQRAASLSKNS</sequence>
<feature type="transmembrane region" description="Helical" evidence="5">
    <location>
        <begin position="198"/>
        <end position="215"/>
    </location>
</feature>
<dbReference type="InterPro" id="IPR036259">
    <property type="entry name" value="MFS_trans_sf"/>
</dbReference>
<evidence type="ECO:0000256" key="1">
    <source>
        <dbReference type="ARBA" id="ARBA00004370"/>
    </source>
</evidence>
<dbReference type="Pfam" id="PF00083">
    <property type="entry name" value="Sugar_tr"/>
    <property type="match status" value="1"/>
</dbReference>
<dbReference type="InterPro" id="IPR005828">
    <property type="entry name" value="MFS_sugar_transport-like"/>
</dbReference>
<dbReference type="Proteomes" id="UP000566819">
    <property type="component" value="Unassembled WGS sequence"/>
</dbReference>
<evidence type="ECO:0000256" key="4">
    <source>
        <dbReference type="ARBA" id="ARBA00023136"/>
    </source>
</evidence>
<evidence type="ECO:0000313" key="6">
    <source>
        <dbReference type="EMBL" id="KAF4628421.1"/>
    </source>
</evidence>
<proteinExistence type="predicted"/>
<reference evidence="6 7" key="1">
    <citation type="submission" date="2020-03" db="EMBL/GenBank/DDBJ databases">
        <title>Draft Genome Sequence of Cudoniella acicularis.</title>
        <authorList>
            <person name="Buettner E."/>
            <person name="Kellner H."/>
        </authorList>
    </citation>
    <scope>NUCLEOTIDE SEQUENCE [LARGE SCALE GENOMIC DNA]</scope>
    <source>
        <strain evidence="6 7">DSM 108380</strain>
    </source>
</reference>
<dbReference type="GO" id="GO:0016020">
    <property type="term" value="C:membrane"/>
    <property type="evidence" value="ECO:0007669"/>
    <property type="project" value="UniProtKB-SubCell"/>
</dbReference>